<evidence type="ECO:0000313" key="9">
    <source>
        <dbReference type="EMBL" id="QHJ10470.1"/>
    </source>
</evidence>
<dbReference type="Pfam" id="PF04239">
    <property type="entry name" value="DUF421"/>
    <property type="match status" value="1"/>
</dbReference>
<keyword evidence="6 7" id="KW-0472">Membrane</keyword>
<evidence type="ECO:0000256" key="4">
    <source>
        <dbReference type="ARBA" id="ARBA00022692"/>
    </source>
</evidence>
<keyword evidence="5 7" id="KW-1133">Transmembrane helix</keyword>
<evidence type="ECO:0000313" key="10">
    <source>
        <dbReference type="Proteomes" id="UP000464524"/>
    </source>
</evidence>
<dbReference type="Gene3D" id="3.30.240.20">
    <property type="entry name" value="bsu07140 like domains"/>
    <property type="match status" value="1"/>
</dbReference>
<dbReference type="AlphaFoldDB" id="A0A857JH16"/>
<gene>
    <name evidence="9" type="ORF">FX988_00684</name>
</gene>
<evidence type="ECO:0000259" key="8">
    <source>
        <dbReference type="Pfam" id="PF04239"/>
    </source>
</evidence>
<feature type="transmembrane region" description="Helical" evidence="7">
    <location>
        <begin position="12"/>
        <end position="29"/>
    </location>
</feature>
<keyword evidence="3" id="KW-1003">Cell membrane</keyword>
<reference evidence="9 10" key="1">
    <citation type="submission" date="2019-12" db="EMBL/GenBank/DDBJ databases">
        <title>Genome sequencing and assembly of endphytes of Porphyra tenera.</title>
        <authorList>
            <person name="Park J.M."/>
            <person name="Shin R."/>
            <person name="Jo S.H."/>
        </authorList>
    </citation>
    <scope>NUCLEOTIDE SEQUENCE [LARGE SCALE GENOMIC DNA]</scope>
    <source>
        <strain evidence="9 10">GPM4</strain>
    </source>
</reference>
<protein>
    <recommendedName>
        <fullName evidence="8">YetF C-terminal domain-containing protein</fullName>
    </recommendedName>
</protein>
<dbReference type="Proteomes" id="UP000464524">
    <property type="component" value="Chromosome"/>
</dbReference>
<accession>A0A857JH16</accession>
<comment type="similarity">
    <text evidence="2">Belongs to the UPF0702 family.</text>
</comment>
<dbReference type="EMBL" id="CP047656">
    <property type="protein sequence ID" value="QHJ10470.1"/>
    <property type="molecule type" value="Genomic_DNA"/>
</dbReference>
<dbReference type="InterPro" id="IPR023090">
    <property type="entry name" value="UPF0702_alpha/beta_dom_sf"/>
</dbReference>
<name>A0A857JH16_9ALTE</name>
<dbReference type="OrthoDB" id="9793799at2"/>
<keyword evidence="10" id="KW-1185">Reference proteome</keyword>
<sequence>MFFESWDEILRIVMSTLIVYLFLLIATHLMGKRSFAKMNNFDWVITVTTGTIFGLAILLKDVLLSQVLIAASFLFFLQYLVTLASAHFSRFDKVIKVSPQLVFFDGHYIDKAMKDARLTCTDVEAAVRKAGFGDSSRVMAVVFEADGELSIVPKSEIHDQLIMKLRSEAG</sequence>
<feature type="transmembrane region" description="Helical" evidence="7">
    <location>
        <begin position="41"/>
        <end position="59"/>
    </location>
</feature>
<proteinExistence type="inferred from homology"/>
<feature type="transmembrane region" description="Helical" evidence="7">
    <location>
        <begin position="65"/>
        <end position="86"/>
    </location>
</feature>
<dbReference type="RefSeq" id="WP_160178344.1">
    <property type="nucleotide sequence ID" value="NZ_CP047656.1"/>
</dbReference>
<evidence type="ECO:0000256" key="7">
    <source>
        <dbReference type="SAM" id="Phobius"/>
    </source>
</evidence>
<feature type="domain" description="YetF C-terminal" evidence="8">
    <location>
        <begin position="87"/>
        <end position="160"/>
    </location>
</feature>
<evidence type="ECO:0000256" key="2">
    <source>
        <dbReference type="ARBA" id="ARBA00006448"/>
    </source>
</evidence>
<dbReference type="InterPro" id="IPR007353">
    <property type="entry name" value="DUF421"/>
</dbReference>
<dbReference type="GO" id="GO:0005886">
    <property type="term" value="C:plasma membrane"/>
    <property type="evidence" value="ECO:0007669"/>
    <property type="project" value="UniProtKB-SubCell"/>
</dbReference>
<organism evidence="9 10">
    <name type="scientific">Paraglaciecola mesophila</name>
    <dbReference type="NCBI Taxonomy" id="197222"/>
    <lineage>
        <taxon>Bacteria</taxon>
        <taxon>Pseudomonadati</taxon>
        <taxon>Pseudomonadota</taxon>
        <taxon>Gammaproteobacteria</taxon>
        <taxon>Alteromonadales</taxon>
        <taxon>Alteromonadaceae</taxon>
        <taxon>Paraglaciecola</taxon>
    </lineage>
</organism>
<dbReference type="KEGG" id="pmes:FX988_00684"/>
<comment type="subcellular location">
    <subcellularLocation>
        <location evidence="1">Cell membrane</location>
        <topology evidence="1">Multi-pass membrane protein</topology>
    </subcellularLocation>
</comment>
<evidence type="ECO:0000256" key="3">
    <source>
        <dbReference type="ARBA" id="ARBA00022475"/>
    </source>
</evidence>
<dbReference type="PANTHER" id="PTHR34582">
    <property type="entry name" value="UPF0702 TRANSMEMBRANE PROTEIN YCAP"/>
    <property type="match status" value="1"/>
</dbReference>
<evidence type="ECO:0000256" key="5">
    <source>
        <dbReference type="ARBA" id="ARBA00022989"/>
    </source>
</evidence>
<evidence type="ECO:0000256" key="1">
    <source>
        <dbReference type="ARBA" id="ARBA00004651"/>
    </source>
</evidence>
<evidence type="ECO:0000256" key="6">
    <source>
        <dbReference type="ARBA" id="ARBA00023136"/>
    </source>
</evidence>
<dbReference type="PANTHER" id="PTHR34582:SF6">
    <property type="entry name" value="UPF0702 TRANSMEMBRANE PROTEIN YCAP"/>
    <property type="match status" value="1"/>
</dbReference>
<keyword evidence="4 7" id="KW-0812">Transmembrane</keyword>